<gene>
    <name evidence="3" type="ORF">N7496_001620</name>
</gene>
<sequence length="73" mass="8098">MSKAQAMGGSPSESTRDAHDSQNLPLRDVVKLYKKAILWSLAISLSTIMEGYDVVLLGSFFGLTPFYREVWSS</sequence>
<feature type="transmembrane region" description="Helical" evidence="2">
    <location>
        <begin position="36"/>
        <end position="63"/>
    </location>
</feature>
<evidence type="ECO:0000313" key="4">
    <source>
        <dbReference type="Proteomes" id="UP001147782"/>
    </source>
</evidence>
<protein>
    <submittedName>
        <fullName evidence="3">MFS transporter SP family general alpha glucoside:H+ symporter</fullName>
    </submittedName>
</protein>
<dbReference type="AlphaFoldDB" id="A0A9W9VW85"/>
<reference evidence="3" key="1">
    <citation type="submission" date="2022-11" db="EMBL/GenBank/DDBJ databases">
        <authorList>
            <person name="Petersen C."/>
        </authorList>
    </citation>
    <scope>NUCLEOTIDE SEQUENCE</scope>
    <source>
        <strain evidence="3">IBT 29864</strain>
    </source>
</reference>
<feature type="region of interest" description="Disordered" evidence="1">
    <location>
        <begin position="1"/>
        <end position="21"/>
    </location>
</feature>
<organism evidence="3 4">
    <name type="scientific">Penicillium cataractarum</name>
    <dbReference type="NCBI Taxonomy" id="2100454"/>
    <lineage>
        <taxon>Eukaryota</taxon>
        <taxon>Fungi</taxon>
        <taxon>Dikarya</taxon>
        <taxon>Ascomycota</taxon>
        <taxon>Pezizomycotina</taxon>
        <taxon>Eurotiomycetes</taxon>
        <taxon>Eurotiomycetidae</taxon>
        <taxon>Eurotiales</taxon>
        <taxon>Aspergillaceae</taxon>
        <taxon>Penicillium</taxon>
    </lineage>
</organism>
<keyword evidence="2" id="KW-1133">Transmembrane helix</keyword>
<evidence type="ECO:0000256" key="1">
    <source>
        <dbReference type="SAM" id="MobiDB-lite"/>
    </source>
</evidence>
<accession>A0A9W9VW85</accession>
<keyword evidence="2" id="KW-0812">Transmembrane</keyword>
<comment type="caution">
    <text evidence="3">The sequence shown here is derived from an EMBL/GenBank/DDBJ whole genome shotgun (WGS) entry which is preliminary data.</text>
</comment>
<proteinExistence type="predicted"/>
<dbReference type="RefSeq" id="XP_056561280.1">
    <property type="nucleotide sequence ID" value="XM_056694551.1"/>
</dbReference>
<name>A0A9W9VW85_9EURO</name>
<reference evidence="3" key="2">
    <citation type="journal article" date="2023" name="IMA Fungus">
        <title>Comparative genomic study of the Penicillium genus elucidates a diverse pangenome and 15 lateral gene transfer events.</title>
        <authorList>
            <person name="Petersen C."/>
            <person name="Sorensen T."/>
            <person name="Nielsen M.R."/>
            <person name="Sondergaard T.E."/>
            <person name="Sorensen J.L."/>
            <person name="Fitzpatrick D.A."/>
            <person name="Frisvad J.C."/>
            <person name="Nielsen K.L."/>
        </authorList>
    </citation>
    <scope>NUCLEOTIDE SEQUENCE</scope>
    <source>
        <strain evidence="3">IBT 29864</strain>
    </source>
</reference>
<evidence type="ECO:0000256" key="2">
    <source>
        <dbReference type="SAM" id="Phobius"/>
    </source>
</evidence>
<dbReference type="EMBL" id="JAPZBS010000001">
    <property type="protein sequence ID" value="KAJ5390552.1"/>
    <property type="molecule type" value="Genomic_DNA"/>
</dbReference>
<dbReference type="Proteomes" id="UP001147782">
    <property type="component" value="Unassembled WGS sequence"/>
</dbReference>
<evidence type="ECO:0000313" key="3">
    <source>
        <dbReference type="EMBL" id="KAJ5390552.1"/>
    </source>
</evidence>
<keyword evidence="2" id="KW-0472">Membrane</keyword>
<dbReference type="GeneID" id="81433728"/>
<keyword evidence="4" id="KW-1185">Reference proteome</keyword>
<dbReference type="OrthoDB" id="4260393at2759"/>